<accession>A0A3G6T7C5</accession>
<dbReference type="GeneID" id="99063859"/>
<evidence type="ECO:0000313" key="2">
    <source>
        <dbReference type="EMBL" id="AZB23747.1"/>
    </source>
</evidence>
<keyword evidence="2" id="KW-0808">Transferase</keyword>
<dbReference type="Gene3D" id="3.90.550.10">
    <property type="entry name" value="Spore Coat Polysaccharide Biosynthesis Protein SpsA, Chain A"/>
    <property type="match status" value="1"/>
</dbReference>
<dbReference type="GO" id="GO:0016740">
    <property type="term" value="F:transferase activity"/>
    <property type="evidence" value="ECO:0007669"/>
    <property type="project" value="UniProtKB-KW"/>
</dbReference>
<sequence length="216" mass="25656">MNILSSFSSKFITVSYGITVNDEVNELKNLLNVLLPLIDKNDEVIVLQDITNKNKEVSELLENYDNIIKIEAKLNGDFATFKNKLLEKASSKYIFQIDADEYPKEKLIKNLKKFLFKNRKSDCFVVPRINIVNGITEEYIEKWNWKIDSNNYINFPDFQTRLFKLNKNIRWQNKIHEVLVNYTRLKELPTENEDYCLVHIKEMSRQKKQNAFYDTL</sequence>
<dbReference type="EMBL" id="CP033932">
    <property type="protein sequence ID" value="AZB23747.1"/>
    <property type="molecule type" value="Genomic_DNA"/>
</dbReference>
<dbReference type="AlphaFoldDB" id="A0A3G6T7C5"/>
<protein>
    <submittedName>
        <fullName evidence="2">Glycosyltransferase</fullName>
    </submittedName>
</protein>
<dbReference type="InterPro" id="IPR001173">
    <property type="entry name" value="Glyco_trans_2-like"/>
</dbReference>
<gene>
    <name evidence="2" type="ORF">EG339_03460</name>
</gene>
<organism evidence="2 3">
    <name type="scientific">Chryseobacterium bernardetii</name>
    <dbReference type="NCBI Taxonomy" id="1241978"/>
    <lineage>
        <taxon>Bacteria</taxon>
        <taxon>Pseudomonadati</taxon>
        <taxon>Bacteroidota</taxon>
        <taxon>Flavobacteriia</taxon>
        <taxon>Flavobacteriales</taxon>
        <taxon>Weeksellaceae</taxon>
        <taxon>Chryseobacterium group</taxon>
        <taxon>Chryseobacterium</taxon>
    </lineage>
</organism>
<dbReference type="Proteomes" id="UP000271193">
    <property type="component" value="Chromosome"/>
</dbReference>
<dbReference type="KEGG" id="cben:EG339_03460"/>
<keyword evidence="3" id="KW-1185">Reference proteome</keyword>
<proteinExistence type="predicted"/>
<reference evidence="3" key="1">
    <citation type="submission" date="2018-11" db="EMBL/GenBank/DDBJ databases">
        <title>Proposal to divide the Flavobacteriaceae and reorganize its genera based on Amino Acid Identity values calculated from whole genome sequences.</title>
        <authorList>
            <person name="Nicholson A.C."/>
            <person name="Gulvik C.A."/>
            <person name="Whitney A.M."/>
            <person name="Humrighouse B.W."/>
            <person name="Bell M."/>
            <person name="Holmes B."/>
            <person name="Steigerwalt A.G."/>
            <person name="Villarma A."/>
            <person name="Sheth M."/>
            <person name="Batra D."/>
            <person name="Pryor J."/>
            <person name="Bernardet J.-F."/>
            <person name="Hugo C."/>
            <person name="Kampfer P."/>
            <person name="Newman J."/>
            <person name="McQuiston J.R."/>
        </authorList>
    </citation>
    <scope>NUCLEOTIDE SEQUENCE [LARGE SCALE GENOMIC DNA]</scope>
    <source>
        <strain evidence="3">G0229</strain>
    </source>
</reference>
<evidence type="ECO:0000259" key="1">
    <source>
        <dbReference type="Pfam" id="PF00535"/>
    </source>
</evidence>
<evidence type="ECO:0000313" key="3">
    <source>
        <dbReference type="Proteomes" id="UP000271193"/>
    </source>
</evidence>
<dbReference type="Pfam" id="PF00535">
    <property type="entry name" value="Glycos_transf_2"/>
    <property type="match status" value="1"/>
</dbReference>
<name>A0A3G6T7C5_9FLAO</name>
<dbReference type="RefSeq" id="WP_123868876.1">
    <property type="nucleotide sequence ID" value="NZ_CP033931.1"/>
</dbReference>
<dbReference type="SUPFAM" id="SSF53448">
    <property type="entry name" value="Nucleotide-diphospho-sugar transferases"/>
    <property type="match status" value="1"/>
</dbReference>
<feature type="domain" description="Glycosyltransferase 2-like" evidence="1">
    <location>
        <begin position="25"/>
        <end position="152"/>
    </location>
</feature>
<dbReference type="OrthoDB" id="1245371at2"/>
<dbReference type="InterPro" id="IPR029044">
    <property type="entry name" value="Nucleotide-diphossugar_trans"/>
</dbReference>